<feature type="compositionally biased region" description="Low complexity" evidence="1">
    <location>
        <begin position="145"/>
        <end position="169"/>
    </location>
</feature>
<proteinExistence type="predicted"/>
<dbReference type="Pfam" id="PF08634">
    <property type="entry name" value="Pet127"/>
    <property type="match status" value="1"/>
</dbReference>
<dbReference type="GO" id="GO:0005740">
    <property type="term" value="C:mitochondrial envelope"/>
    <property type="evidence" value="ECO:0007669"/>
    <property type="project" value="TreeGrafter"/>
</dbReference>
<dbReference type="AlphaFoldDB" id="A0A9W4K8A7"/>
<dbReference type="PANTHER" id="PTHR31014:SF0">
    <property type="entry name" value="MITOCHONDRIAL TRANSLATION SYSTEM COMPONENT PET127-RELATED"/>
    <property type="match status" value="1"/>
</dbReference>
<evidence type="ECO:0000256" key="1">
    <source>
        <dbReference type="SAM" id="MobiDB-lite"/>
    </source>
</evidence>
<dbReference type="Proteomes" id="UP001154252">
    <property type="component" value="Unassembled WGS sequence"/>
</dbReference>
<accession>A0A9W4K8A7</accession>
<feature type="region of interest" description="Disordered" evidence="1">
    <location>
        <begin position="711"/>
        <end position="773"/>
    </location>
</feature>
<feature type="region of interest" description="Disordered" evidence="1">
    <location>
        <begin position="143"/>
        <end position="294"/>
    </location>
</feature>
<reference evidence="2" key="1">
    <citation type="submission" date="2021-07" db="EMBL/GenBank/DDBJ databases">
        <authorList>
            <person name="Branca A.L. A."/>
        </authorList>
    </citation>
    <scope>NUCLEOTIDE SEQUENCE</scope>
</reference>
<evidence type="ECO:0008006" key="4">
    <source>
        <dbReference type="Google" id="ProtNLM"/>
    </source>
</evidence>
<protein>
    <recommendedName>
        <fullName evidence="4">Mitochondrial mRNA processing protein PET127</fullName>
    </recommendedName>
</protein>
<name>A0A9W4K8A7_9EURO</name>
<dbReference type="EMBL" id="CAJVRC010000859">
    <property type="protein sequence ID" value="CAG8896393.1"/>
    <property type="molecule type" value="Genomic_DNA"/>
</dbReference>
<feature type="compositionally biased region" description="Basic and acidic residues" evidence="1">
    <location>
        <begin position="755"/>
        <end position="768"/>
    </location>
</feature>
<dbReference type="GO" id="GO:0000964">
    <property type="term" value="P:mitochondrial RNA 5'-end processing"/>
    <property type="evidence" value="ECO:0007669"/>
    <property type="project" value="TreeGrafter"/>
</dbReference>
<dbReference type="PANTHER" id="PTHR31014">
    <property type="entry name" value="MITOCHONDRIAL TRANSLATION SYSTEM COMPONENT PET127-RELATED"/>
    <property type="match status" value="1"/>
</dbReference>
<dbReference type="InterPro" id="IPR013943">
    <property type="entry name" value="Pet127"/>
</dbReference>
<feature type="compositionally biased region" description="Basic and acidic residues" evidence="1">
    <location>
        <begin position="265"/>
        <end position="294"/>
    </location>
</feature>
<feature type="compositionally biased region" description="Acidic residues" evidence="1">
    <location>
        <begin position="711"/>
        <end position="735"/>
    </location>
</feature>
<evidence type="ECO:0000313" key="3">
    <source>
        <dbReference type="Proteomes" id="UP001154252"/>
    </source>
</evidence>
<feature type="compositionally biased region" description="Polar residues" evidence="1">
    <location>
        <begin position="49"/>
        <end position="59"/>
    </location>
</feature>
<evidence type="ECO:0000313" key="2">
    <source>
        <dbReference type="EMBL" id="CAG8896393.1"/>
    </source>
</evidence>
<comment type="caution">
    <text evidence="2">The sequence shown here is derived from an EMBL/GenBank/DDBJ whole genome shotgun (WGS) entry which is preliminary data.</text>
</comment>
<keyword evidence="3" id="KW-1185">Reference proteome</keyword>
<dbReference type="OrthoDB" id="10249045at2759"/>
<sequence length="933" mass="106511">MLRTSLRSVSGPLSRHVCLSCLPRPGAPSLRQFHHISALRTNIGEIKPETNSLDASTEPSVPLPPNGQIPETKDAASSEPQKPQPLQAKPIQLTASEWAEMNVKQKRRYKFRHKSDFEKFRNSMLANRDITLPEAVKLEMERVEAAQSGAAPSDAAPSEPPSNAASSEAARVEAEKIKAFQQKVTATDVEARQERRVKHKEGKKLANAKIGTQMKEKEKESEPEAEVPTDGPSDTPAFSEPKKSMLNLQSTSNVVDQILEASSKNGEEKEEKKKKKSGEDIEDHITSDDRGSLSSMDRKLHLKAVPVPMPPVPRVAFGLDRVLFNPGVYQLRDPRTLVYNFDPYLDQIMPVTEFDFDTLKPYITSSQDVTACEMTKKHGKKYYGSSSSMTSVLAHFHYLLSAWRPVDTSKISRGFDDPTQTFTRLLRAPAAMFLRYKEDEDVYAIDADKEYDYANILMNLGKSMEKQLTLPKDQFERYRRSDPNKITAEEEAAVPESYHYSTAGKFLMRSQLDAYDPRLPGTGMFDLKTRAAVSIRMESTDHKRGMGYEIRRRFGKWESFEREYFDMIRAAFLKYSLQVRIGRMDGIFVAYHNIDRIFGFQYIPLSEMDQALHSSPTTTLGNKEFELSLGLWEKIMDKATQRFPKQSLRFHFETRGESKEDIWMNIVAQPVTSDEIDAIQTKNKAHIDAIQDRLLNPDQFVDTDYEKAAVGEEESLYADEESSETDSLDPEEESAEFLRSEEESTETDPFYPAEKPTETEPFNGKEDPSAPSLADVLFPKEEGEEECEETYDTSFELPDLEPITPAKTNKTKTVPKRDVSNLGKFDENLLGMKVVVDSKINGESVRRPGWMTDTDDWSIDYELTELDVKESNELLRGCKRRRNNALRKNVTDHDHFFFSTLKKVTDRGRRYRKRLEEKDRERGILVYQDSYKM</sequence>
<gene>
    <name evidence="2" type="ORF">PEGY_LOCUS4365</name>
</gene>
<feature type="region of interest" description="Disordered" evidence="1">
    <location>
        <begin position="49"/>
        <end position="93"/>
    </location>
</feature>
<feature type="compositionally biased region" description="Polar residues" evidence="1">
    <location>
        <begin position="246"/>
        <end position="255"/>
    </location>
</feature>
<organism evidence="2 3">
    <name type="scientific">Penicillium egyptiacum</name>
    <dbReference type="NCBI Taxonomy" id="1303716"/>
    <lineage>
        <taxon>Eukaryota</taxon>
        <taxon>Fungi</taxon>
        <taxon>Dikarya</taxon>
        <taxon>Ascomycota</taxon>
        <taxon>Pezizomycotina</taxon>
        <taxon>Eurotiomycetes</taxon>
        <taxon>Eurotiomycetidae</taxon>
        <taxon>Eurotiales</taxon>
        <taxon>Aspergillaceae</taxon>
        <taxon>Penicillium</taxon>
    </lineage>
</organism>